<comment type="caution">
    <text evidence="2">The sequence shown here is derived from an EMBL/GenBank/DDBJ whole genome shotgun (WGS) entry which is preliminary data.</text>
</comment>
<accession>A0A484BJ44</accession>
<evidence type="ECO:0000259" key="1">
    <source>
        <dbReference type="SMART" id="SM00587"/>
    </source>
</evidence>
<dbReference type="Proteomes" id="UP000295192">
    <property type="component" value="Unassembled WGS sequence"/>
</dbReference>
<protein>
    <recommendedName>
        <fullName evidence="1">CHK kinase-like domain-containing protein</fullName>
    </recommendedName>
</protein>
<dbReference type="PANTHER" id="PTHR11012:SF12">
    <property type="entry name" value="CHK KINASE-LIKE DOMAIN-CONTAINING PROTEIN-RELATED"/>
    <property type="match status" value="1"/>
</dbReference>
<evidence type="ECO:0000313" key="2">
    <source>
        <dbReference type="EMBL" id="TDG48823.1"/>
    </source>
</evidence>
<dbReference type="STRING" id="7232.A0A484BJ44"/>
<keyword evidence="3" id="KW-1185">Reference proteome</keyword>
<dbReference type="PANTHER" id="PTHR11012">
    <property type="entry name" value="PROTEIN KINASE-LIKE DOMAIN-CONTAINING"/>
    <property type="match status" value="1"/>
</dbReference>
<dbReference type="InterPro" id="IPR011009">
    <property type="entry name" value="Kinase-like_dom_sf"/>
</dbReference>
<reference evidence="2 3" key="1">
    <citation type="journal article" date="2019" name="J. Hered.">
        <title>An Improved Genome Assembly for Drosophila navojoa, the Basal Species in the mojavensis Cluster.</title>
        <authorList>
            <person name="Vanderlinde T."/>
            <person name="Dupim E.G."/>
            <person name="Nazario-Yepiz N.O."/>
            <person name="Carvalho A.B."/>
        </authorList>
    </citation>
    <scope>NUCLEOTIDE SEQUENCE [LARGE SCALE GENOMIC DNA]</scope>
    <source>
        <strain evidence="2">Navoj_Jal97</strain>
        <tissue evidence="2">Whole organism</tissue>
    </source>
</reference>
<dbReference type="AlphaFoldDB" id="A0A484BJ44"/>
<dbReference type="SUPFAM" id="SSF56112">
    <property type="entry name" value="Protein kinase-like (PK-like)"/>
    <property type="match status" value="1"/>
</dbReference>
<feature type="domain" description="CHK kinase-like" evidence="1">
    <location>
        <begin position="97"/>
        <end position="317"/>
    </location>
</feature>
<name>A0A484BJ44_DRONA</name>
<dbReference type="EMBL" id="LSRL02000029">
    <property type="protein sequence ID" value="TDG48823.1"/>
    <property type="molecule type" value="Genomic_DNA"/>
</dbReference>
<gene>
    <name evidence="2" type="ORF">AWZ03_004726</name>
</gene>
<dbReference type="Gene3D" id="3.90.1200.10">
    <property type="match status" value="1"/>
</dbReference>
<dbReference type="Pfam" id="PF02958">
    <property type="entry name" value="EcKL"/>
    <property type="match status" value="2"/>
</dbReference>
<dbReference type="InterPro" id="IPR004119">
    <property type="entry name" value="EcKL"/>
</dbReference>
<proteinExistence type="predicted"/>
<dbReference type="InterPro" id="IPR015897">
    <property type="entry name" value="CHK_kinase-like"/>
</dbReference>
<dbReference type="OMA" id="KWHAISM"/>
<organism evidence="2 3">
    <name type="scientific">Drosophila navojoa</name>
    <name type="common">Fruit fly</name>
    <dbReference type="NCBI Taxonomy" id="7232"/>
    <lineage>
        <taxon>Eukaryota</taxon>
        <taxon>Metazoa</taxon>
        <taxon>Ecdysozoa</taxon>
        <taxon>Arthropoda</taxon>
        <taxon>Hexapoda</taxon>
        <taxon>Insecta</taxon>
        <taxon>Pterygota</taxon>
        <taxon>Neoptera</taxon>
        <taxon>Endopterygota</taxon>
        <taxon>Diptera</taxon>
        <taxon>Brachycera</taxon>
        <taxon>Muscomorpha</taxon>
        <taxon>Ephydroidea</taxon>
        <taxon>Drosophilidae</taxon>
        <taxon>Drosophila</taxon>
    </lineage>
</organism>
<sequence>MSPASAKGDHYASIMFRANVSYTCTGGKQSKSLIIKTMPDEEGHKKEMLSGSHLFETEIGMYTKVLPRFEQILREAGDNTRLCAPCLYCSLEPRQVMIFEDLVPLGYTVIRKREATTEELNFAFLKLAKLHAVSFHVLHEVNTRWKYLKYVHILNATFHFIFILKQPEYLQEFKNGLFEIPNMRQDPFCITGMKKFLDFLEEFPELRKYKPYFEKMENDYIDRVEIVMQEYRRNRKPNGYYVLCHGDFHLKNMMFKQREDGSLEDVMLLDYQVSNICPITMDLIYAVYMLMGIEERHNNYKELLDYYFAEFLATLQNIGYKGDLPNSVEFWQQIFQHKCYDIYLITTFLPMMNAFKHNDFDPAEVFQKEDLQRGMYRLDSYVQDVKYLLARFEAEGFFQNQ</sequence>
<evidence type="ECO:0000313" key="3">
    <source>
        <dbReference type="Proteomes" id="UP000295192"/>
    </source>
</evidence>
<dbReference type="SMART" id="SM00587">
    <property type="entry name" value="CHK"/>
    <property type="match status" value="1"/>
</dbReference>
<dbReference type="OrthoDB" id="8250698at2759"/>